<comment type="subcellular location">
    <subcellularLocation>
        <location evidence="1">Nucleus</location>
    </subcellularLocation>
</comment>
<proteinExistence type="predicted"/>
<dbReference type="VEuPathDB" id="FungiDB:AeMF1_018492"/>
<accession>A0A6G0WEG2</accession>
<keyword evidence="4" id="KW-0862">Zinc</keyword>
<evidence type="ECO:0000313" key="8">
    <source>
        <dbReference type="Proteomes" id="UP000481153"/>
    </source>
</evidence>
<comment type="caution">
    <text evidence="7">The sequence shown here is derived from an EMBL/GenBank/DDBJ whole genome shotgun (WGS) entry which is preliminary data.</text>
</comment>
<dbReference type="InterPro" id="IPR052035">
    <property type="entry name" value="ZnF_BED_domain_contain"/>
</dbReference>
<protein>
    <recommendedName>
        <fullName evidence="9">BED-type domain-containing protein</fullName>
    </recommendedName>
</protein>
<keyword evidence="5" id="KW-0539">Nucleus</keyword>
<dbReference type="PANTHER" id="PTHR46481">
    <property type="entry name" value="ZINC FINGER BED DOMAIN-CONTAINING PROTEIN 4"/>
    <property type="match status" value="1"/>
</dbReference>
<gene>
    <name evidence="7" type="ORF">Ae201684_015968</name>
</gene>
<dbReference type="SUPFAM" id="SSF53098">
    <property type="entry name" value="Ribonuclease H-like"/>
    <property type="match status" value="1"/>
</dbReference>
<feature type="region of interest" description="Disordered" evidence="6">
    <location>
        <begin position="87"/>
        <end position="116"/>
    </location>
</feature>
<dbReference type="EMBL" id="VJMJ01000237">
    <property type="protein sequence ID" value="KAF0725635.1"/>
    <property type="molecule type" value="Genomic_DNA"/>
</dbReference>
<organism evidence="7 8">
    <name type="scientific">Aphanomyces euteiches</name>
    <dbReference type="NCBI Taxonomy" id="100861"/>
    <lineage>
        <taxon>Eukaryota</taxon>
        <taxon>Sar</taxon>
        <taxon>Stramenopiles</taxon>
        <taxon>Oomycota</taxon>
        <taxon>Saprolegniomycetes</taxon>
        <taxon>Saprolegniales</taxon>
        <taxon>Verrucalvaceae</taxon>
        <taxon>Aphanomyces</taxon>
    </lineage>
</organism>
<dbReference type="AlphaFoldDB" id="A0A6G0WEG2"/>
<evidence type="ECO:0008006" key="9">
    <source>
        <dbReference type="Google" id="ProtNLM"/>
    </source>
</evidence>
<dbReference type="InterPro" id="IPR012337">
    <property type="entry name" value="RNaseH-like_sf"/>
</dbReference>
<feature type="compositionally biased region" description="Polar residues" evidence="6">
    <location>
        <begin position="87"/>
        <end position="98"/>
    </location>
</feature>
<name>A0A6G0WEG2_9STRA</name>
<reference evidence="7 8" key="1">
    <citation type="submission" date="2019-07" db="EMBL/GenBank/DDBJ databases">
        <title>Genomics analysis of Aphanomyces spp. identifies a new class of oomycete effector associated with host adaptation.</title>
        <authorList>
            <person name="Gaulin E."/>
        </authorList>
    </citation>
    <scope>NUCLEOTIDE SEQUENCE [LARGE SCALE GENOMIC DNA]</scope>
    <source>
        <strain evidence="7 8">ATCC 201684</strain>
    </source>
</reference>
<keyword evidence="3" id="KW-0863">Zinc-finger</keyword>
<evidence type="ECO:0000256" key="2">
    <source>
        <dbReference type="ARBA" id="ARBA00022723"/>
    </source>
</evidence>
<sequence>MGRIETTPLHSTKHGELRVFKLKNISRPEIWAHASLVAPGLHVLECSSKEALQFYCHLCDDCFPHDATRLQNLHRHMKSKHLAEIQQASQRTATNADNGTLKRKAPTPTTLSESIDDPKRQYFRAQRFGDSNPVLPLANHNGAVHVTVFHSRKHGPISLFKVKHINRPEIWMYVSLVAPQDVQPPPAGWTSRDATHFYCHLCDDCFPHDYVRSQNLHRHVKNKHRSDVESYMKKLLKTTDKMKSSQEAAAAKQALPSLPPVDPKQTKQCEVLLAEWLATSQRPLDLVDDILFRQFIAAVAKTNGQFTLPSRAHVEAQVDELYLAQRRAVAAALADKCSSFSLSSQVVVLADAPYLAWTLHYLTPSFDWIHVTLAHDALPLHERPSVDWLSRSLTNLLHDWNLPMHQLALVVSDMDLRELPVRSLGCLGRLFDAVLAIFLGDPSPSTRPEDRPTESKRGAMYRLDPLHFMDMSRQSTDTSMAIRRLVQRLAGLSEYFDANLPARRSLDRFLHHASTHPFPFPPPVECPCHWQSLYQLLHGWHHQRAAFQAYVASSSTDSRVQDLSDVEWGLLEGFLVLLEPSLQLASMIFAPTKPSAPILFSVLKLFVQDVGSSAFFHARGLTPLVPEAAVHLDACRATLHAIFAKFMEDQAASLLWTSSLHPSVAATLAHCTPDEKHQVKQRLLAECPAPKSGLKYMQQALGDMPRGPDAATQLDQELQTYFGTVAGGMEDPLQWWRANHAVFPRLAILARKWLSAWPTSEFASPSPRPAVPTTPLSAEMIHRMAFLRATPTITAAPTTTASTSDMFIV</sequence>
<dbReference type="Proteomes" id="UP000481153">
    <property type="component" value="Unassembled WGS sequence"/>
</dbReference>
<evidence type="ECO:0000256" key="5">
    <source>
        <dbReference type="ARBA" id="ARBA00023242"/>
    </source>
</evidence>
<dbReference type="GO" id="GO:0005634">
    <property type="term" value="C:nucleus"/>
    <property type="evidence" value="ECO:0007669"/>
    <property type="project" value="UniProtKB-SubCell"/>
</dbReference>
<dbReference type="GO" id="GO:0008270">
    <property type="term" value="F:zinc ion binding"/>
    <property type="evidence" value="ECO:0007669"/>
    <property type="project" value="UniProtKB-KW"/>
</dbReference>
<evidence type="ECO:0000256" key="1">
    <source>
        <dbReference type="ARBA" id="ARBA00004123"/>
    </source>
</evidence>
<evidence type="ECO:0000256" key="6">
    <source>
        <dbReference type="SAM" id="MobiDB-lite"/>
    </source>
</evidence>
<evidence type="ECO:0000256" key="3">
    <source>
        <dbReference type="ARBA" id="ARBA00022771"/>
    </source>
</evidence>
<evidence type="ECO:0000313" key="7">
    <source>
        <dbReference type="EMBL" id="KAF0725635.1"/>
    </source>
</evidence>
<evidence type="ECO:0000256" key="4">
    <source>
        <dbReference type="ARBA" id="ARBA00022833"/>
    </source>
</evidence>
<dbReference type="PANTHER" id="PTHR46481:SF10">
    <property type="entry name" value="ZINC FINGER BED DOMAIN-CONTAINING PROTEIN 39"/>
    <property type="match status" value="1"/>
</dbReference>
<keyword evidence="8" id="KW-1185">Reference proteome</keyword>
<keyword evidence="2" id="KW-0479">Metal-binding</keyword>